<dbReference type="Proteomes" id="UP000243361">
    <property type="component" value="Unassembled WGS sequence"/>
</dbReference>
<evidence type="ECO:0000313" key="3">
    <source>
        <dbReference type="EMBL" id="PUE03572.1"/>
    </source>
</evidence>
<proteinExistence type="predicted"/>
<organism evidence="2 4">
    <name type="scientific">Candidatus Sedimenticola endophacoides</name>
    <dbReference type="NCBI Taxonomy" id="2548426"/>
    <lineage>
        <taxon>Bacteria</taxon>
        <taxon>Pseudomonadati</taxon>
        <taxon>Pseudomonadota</taxon>
        <taxon>Gammaproteobacteria</taxon>
        <taxon>Chromatiales</taxon>
        <taxon>Sedimenticolaceae</taxon>
        <taxon>Sedimenticola</taxon>
    </lineage>
</organism>
<evidence type="ECO:0000256" key="1">
    <source>
        <dbReference type="SAM" id="Phobius"/>
    </source>
</evidence>
<feature type="transmembrane region" description="Helical" evidence="1">
    <location>
        <begin position="50"/>
        <end position="68"/>
    </location>
</feature>
<name>A0A657PNY7_9GAMM</name>
<protein>
    <submittedName>
        <fullName evidence="2">Uncharacterized protein</fullName>
    </submittedName>
</protein>
<evidence type="ECO:0000313" key="5">
    <source>
        <dbReference type="Proteomes" id="UP000250928"/>
    </source>
</evidence>
<dbReference type="EMBL" id="MUIE01000206">
    <property type="protein sequence ID" value="OQX34773.1"/>
    <property type="molecule type" value="Genomic_DNA"/>
</dbReference>
<reference evidence="3 5" key="2">
    <citation type="submission" date="2018-01" db="EMBL/GenBank/DDBJ databases">
        <title>Novel co-symbiosis in the lucinid bivalve Phacoides pectinatus.</title>
        <authorList>
            <person name="Lim S.J."/>
            <person name="Davis B.G."/>
            <person name="Gill D.E."/>
            <person name="Engel A.S."/>
            <person name="Anderson L.C."/>
            <person name="Campbell B.J."/>
        </authorList>
    </citation>
    <scope>NUCLEOTIDE SEQUENCE [LARGE SCALE GENOMIC DNA]</scope>
    <source>
        <strain evidence="3">N3_P5</strain>
    </source>
</reference>
<keyword evidence="1" id="KW-0472">Membrane</keyword>
<evidence type="ECO:0000313" key="4">
    <source>
        <dbReference type="Proteomes" id="UP000243361"/>
    </source>
</evidence>
<accession>A0A657PNY7</accession>
<sequence>MSGEKRKDYLFDDPRNVRLVVRGLVVACLVLVGLDLVLHRHVAHPWEEMFAFYAVYGFVACVLLVLLAKEMRKLLMRDEDYYERSTRDAGAPRSEESGDV</sequence>
<dbReference type="EMBL" id="PQCO01000156">
    <property type="protein sequence ID" value="PUE03572.1"/>
    <property type="molecule type" value="Genomic_DNA"/>
</dbReference>
<comment type="caution">
    <text evidence="2">The sequence shown here is derived from an EMBL/GenBank/DDBJ whole genome shotgun (WGS) entry which is preliminary data.</text>
</comment>
<keyword evidence="1" id="KW-0812">Transmembrane</keyword>
<evidence type="ECO:0000313" key="2">
    <source>
        <dbReference type="EMBL" id="OQX34773.1"/>
    </source>
</evidence>
<keyword evidence="1" id="KW-1133">Transmembrane helix</keyword>
<dbReference type="Proteomes" id="UP000250928">
    <property type="component" value="Unassembled WGS sequence"/>
</dbReference>
<dbReference type="AlphaFoldDB" id="A0A657PNY7"/>
<keyword evidence="4" id="KW-1185">Reference proteome</keyword>
<reference evidence="2 4" key="1">
    <citation type="submission" date="2017-02" db="EMBL/GenBank/DDBJ databases">
        <title>Novel co-symbiosis in the unique lucinid bivalve Phacoides pectinatus.</title>
        <authorList>
            <person name="Lim S.J."/>
            <person name="Davis B.G."/>
            <person name="Gill D.E."/>
            <person name="Engel A.S."/>
            <person name="Anderson L.C."/>
            <person name="Campbell B.J."/>
        </authorList>
    </citation>
    <scope>NUCLEOTIDE SEQUENCE [LARGE SCALE GENOMIC DNA]</scope>
    <source>
        <strain evidence="2">LUC13016_P6</strain>
    </source>
</reference>
<gene>
    <name evidence="2" type="ORF">B0D84_03135</name>
    <name evidence="3" type="ORF">C3L24_04480</name>
</gene>
<feature type="transmembrane region" description="Helical" evidence="1">
    <location>
        <begin position="20"/>
        <end position="38"/>
    </location>
</feature>